<dbReference type="SUPFAM" id="SSF55120">
    <property type="entry name" value="Pseudouridine synthase"/>
    <property type="match status" value="1"/>
</dbReference>
<dbReference type="PANTHER" id="PTHR21600:SF44">
    <property type="entry name" value="RIBOSOMAL LARGE SUBUNIT PSEUDOURIDINE SYNTHASE D"/>
    <property type="match status" value="1"/>
</dbReference>
<organism evidence="4 5">
    <name type="scientific">candidate division WWE3 bacterium</name>
    <dbReference type="NCBI Taxonomy" id="2053526"/>
    <lineage>
        <taxon>Bacteria</taxon>
        <taxon>Katanobacteria</taxon>
    </lineage>
</organism>
<name>A0A955RPC9_UNCKA</name>
<comment type="similarity">
    <text evidence="1">Belongs to the pseudouridine synthase RluA family.</text>
</comment>
<dbReference type="InterPro" id="IPR050188">
    <property type="entry name" value="RluA_PseudoU_synthase"/>
</dbReference>
<reference evidence="4" key="1">
    <citation type="submission" date="2020-04" db="EMBL/GenBank/DDBJ databases">
        <authorList>
            <person name="Zhang T."/>
        </authorList>
    </citation>
    <scope>NUCLEOTIDE SEQUENCE</scope>
    <source>
        <strain evidence="4">HKST-UBA01</strain>
    </source>
</reference>
<dbReference type="Pfam" id="PF00849">
    <property type="entry name" value="PseudoU_synth_2"/>
    <property type="match status" value="1"/>
</dbReference>
<dbReference type="CDD" id="cd02869">
    <property type="entry name" value="PseudoU_synth_RluA_like"/>
    <property type="match status" value="1"/>
</dbReference>
<dbReference type="GO" id="GO:0003723">
    <property type="term" value="F:RNA binding"/>
    <property type="evidence" value="ECO:0007669"/>
    <property type="project" value="InterPro"/>
</dbReference>
<dbReference type="InterPro" id="IPR006145">
    <property type="entry name" value="PsdUridine_synth_RsuA/RluA"/>
</dbReference>
<dbReference type="GO" id="GO:0009982">
    <property type="term" value="F:pseudouridine synthase activity"/>
    <property type="evidence" value="ECO:0007669"/>
    <property type="project" value="InterPro"/>
</dbReference>
<evidence type="ECO:0000313" key="4">
    <source>
        <dbReference type="EMBL" id="MCA9390281.1"/>
    </source>
</evidence>
<dbReference type="InterPro" id="IPR020103">
    <property type="entry name" value="PsdUridine_synth_cat_dom_sf"/>
</dbReference>
<dbReference type="PROSITE" id="PS01129">
    <property type="entry name" value="PSI_RLU"/>
    <property type="match status" value="1"/>
</dbReference>
<comment type="caution">
    <text evidence="4">The sequence shown here is derived from an EMBL/GenBank/DDBJ whole genome shotgun (WGS) entry which is preliminary data.</text>
</comment>
<evidence type="ECO:0000313" key="5">
    <source>
        <dbReference type="Proteomes" id="UP000701698"/>
    </source>
</evidence>
<evidence type="ECO:0000259" key="3">
    <source>
        <dbReference type="Pfam" id="PF00849"/>
    </source>
</evidence>
<evidence type="ECO:0000256" key="1">
    <source>
        <dbReference type="ARBA" id="ARBA00010876"/>
    </source>
</evidence>
<dbReference type="GO" id="GO:0000455">
    <property type="term" value="P:enzyme-directed rRNA pseudouridine synthesis"/>
    <property type="evidence" value="ECO:0007669"/>
    <property type="project" value="TreeGrafter"/>
</dbReference>
<accession>A0A955RPC9</accession>
<sequence>MSISEPSIIFEDEQLLILNKPAGVTVTEGPGHPHENTTAGWILRYIGEPIVGVGQEGRWGIIHRLDKETSGILVVVKTQPMYDHLRTQFQSRDIAKEYTTLVWGDVQATVAQKLRKQVGKKGTPEVEQQRFTINAPIARHPKEISRFIVNHEGKPAQTNFQIKQTFSFTIHQEPYPATLLTAFPKTGRTHQIRVHLKAFGHPVIGDGTYQTHAQRALAQPFCPRQFLHASAISFEGIDGETLHFEAPLPEDLQKVLEVVGESVTSSV</sequence>
<protein>
    <submittedName>
        <fullName evidence="4">RluA family pseudouridine synthase</fullName>
    </submittedName>
</protein>
<dbReference type="Gene3D" id="3.30.2350.10">
    <property type="entry name" value="Pseudouridine synthase"/>
    <property type="match status" value="1"/>
</dbReference>
<keyword evidence="2" id="KW-0413">Isomerase</keyword>
<dbReference type="Proteomes" id="UP000701698">
    <property type="component" value="Unassembled WGS sequence"/>
</dbReference>
<dbReference type="EMBL" id="JAGQKX010000059">
    <property type="protein sequence ID" value="MCA9390281.1"/>
    <property type="molecule type" value="Genomic_DNA"/>
</dbReference>
<gene>
    <name evidence="4" type="ORF">KC571_02650</name>
</gene>
<dbReference type="InterPro" id="IPR006224">
    <property type="entry name" value="PsdUridine_synth_RluA-like_CS"/>
</dbReference>
<proteinExistence type="inferred from homology"/>
<reference evidence="4" key="2">
    <citation type="journal article" date="2021" name="Microbiome">
        <title>Successional dynamics and alternative stable states in a saline activated sludge microbial community over 9 years.</title>
        <authorList>
            <person name="Wang Y."/>
            <person name="Ye J."/>
            <person name="Ju F."/>
            <person name="Liu L."/>
            <person name="Boyd J.A."/>
            <person name="Deng Y."/>
            <person name="Parks D.H."/>
            <person name="Jiang X."/>
            <person name="Yin X."/>
            <person name="Woodcroft B.J."/>
            <person name="Tyson G.W."/>
            <person name="Hugenholtz P."/>
            <person name="Polz M.F."/>
            <person name="Zhang T."/>
        </authorList>
    </citation>
    <scope>NUCLEOTIDE SEQUENCE</scope>
    <source>
        <strain evidence="4">HKST-UBA01</strain>
    </source>
</reference>
<dbReference type="GO" id="GO:0140098">
    <property type="term" value="F:catalytic activity, acting on RNA"/>
    <property type="evidence" value="ECO:0007669"/>
    <property type="project" value="UniProtKB-ARBA"/>
</dbReference>
<evidence type="ECO:0000256" key="2">
    <source>
        <dbReference type="ARBA" id="ARBA00023235"/>
    </source>
</evidence>
<feature type="domain" description="Pseudouridine synthase RsuA/RluA-like" evidence="3">
    <location>
        <begin position="15"/>
        <end position="197"/>
    </location>
</feature>
<dbReference type="PANTHER" id="PTHR21600">
    <property type="entry name" value="MITOCHONDRIAL RNA PSEUDOURIDINE SYNTHASE"/>
    <property type="match status" value="1"/>
</dbReference>
<dbReference type="AlphaFoldDB" id="A0A955RPC9"/>